<dbReference type="PROSITE" id="PS51553">
    <property type="entry name" value="GMPS_ATP_PPASE"/>
    <property type="match status" value="1"/>
</dbReference>
<dbReference type="InterPro" id="IPR017926">
    <property type="entry name" value="GATASE"/>
</dbReference>
<name>A0ABX6QLM5_9HYPH</name>
<feature type="active site" evidence="11">
    <location>
        <position position="183"/>
    </location>
</feature>
<organism evidence="14 15">
    <name type="scientific">Peteryoungia desertarenae</name>
    <dbReference type="NCBI Taxonomy" id="1813451"/>
    <lineage>
        <taxon>Bacteria</taxon>
        <taxon>Pseudomonadati</taxon>
        <taxon>Pseudomonadota</taxon>
        <taxon>Alphaproteobacteria</taxon>
        <taxon>Hyphomicrobiales</taxon>
        <taxon>Rhizobiaceae</taxon>
        <taxon>Peteryoungia</taxon>
    </lineage>
</organism>
<keyword evidence="15" id="KW-1185">Reference proteome</keyword>
<keyword evidence="9 11" id="KW-0067">ATP-binding</keyword>
<dbReference type="InterPro" id="IPR022955">
    <property type="entry name" value="GMP_synthase"/>
</dbReference>
<dbReference type="SUPFAM" id="SSF52317">
    <property type="entry name" value="Class I glutamine amidotransferase-like"/>
    <property type="match status" value="1"/>
</dbReference>
<dbReference type="InterPro" id="IPR001674">
    <property type="entry name" value="GMP_synth_C"/>
</dbReference>
<keyword evidence="6 11" id="KW-0547">Nucleotide-binding</keyword>
<evidence type="ECO:0000313" key="15">
    <source>
        <dbReference type="Proteomes" id="UP000308530"/>
    </source>
</evidence>
<comment type="function">
    <text evidence="1 11">Catalyzes the synthesis of GMP from XMP.</text>
</comment>
<dbReference type="Pfam" id="PF00958">
    <property type="entry name" value="GMP_synt_C"/>
    <property type="match status" value="1"/>
</dbReference>
<dbReference type="NCBIfam" id="TIGR00888">
    <property type="entry name" value="guaA_Nterm"/>
    <property type="match status" value="1"/>
</dbReference>
<evidence type="ECO:0000256" key="2">
    <source>
        <dbReference type="ARBA" id="ARBA00005153"/>
    </source>
</evidence>
<dbReference type="EMBL" id="CP058350">
    <property type="protein sequence ID" value="QLF69135.1"/>
    <property type="molecule type" value="Genomic_DNA"/>
</dbReference>
<dbReference type="Pfam" id="PF00117">
    <property type="entry name" value="GATase"/>
    <property type="match status" value="1"/>
</dbReference>
<evidence type="ECO:0000256" key="9">
    <source>
        <dbReference type="ARBA" id="ARBA00022840"/>
    </source>
</evidence>
<keyword evidence="5 11" id="KW-0436">Ligase</keyword>
<dbReference type="RefSeq" id="WP_138285732.1">
    <property type="nucleotide sequence ID" value="NZ_CP058350.1"/>
</dbReference>
<dbReference type="GO" id="GO:0003922">
    <property type="term" value="F:GMP synthase (glutamine-hydrolyzing) activity"/>
    <property type="evidence" value="ECO:0007669"/>
    <property type="project" value="UniProtKB-EC"/>
</dbReference>
<evidence type="ECO:0000259" key="13">
    <source>
        <dbReference type="PROSITE" id="PS51553"/>
    </source>
</evidence>
<dbReference type="Gene3D" id="3.40.50.880">
    <property type="match status" value="1"/>
</dbReference>
<keyword evidence="10 11" id="KW-0315">Glutamine amidotransferase</keyword>
<evidence type="ECO:0000256" key="3">
    <source>
        <dbReference type="ARBA" id="ARBA00012746"/>
    </source>
</evidence>
<dbReference type="PANTHER" id="PTHR11922">
    <property type="entry name" value="GMP SYNTHASE-RELATED"/>
    <property type="match status" value="1"/>
</dbReference>
<sequence length="526" mass="57946">MTQTAHHDRLLIIDFGSQVTQLIARRLRELSVYCEIHPYQNVTDAFLADFKPKAVIFSGGPDSVTREGSPRPPKSVYSLGVPLLGICYGQQVMMQDLGGQVEGGKISGGGGTAEFGRAYVAPADQTDPFLTGWFSEGREQVWMSHGDHVSRIAPGFEVYGTSPNAPFAITADPKRHFYAVQFHPEVHHTPNGKTLYENFVKLAGFKGDWTMGAYRAEAIAKIRAQVGDKRVICGLSGGVDSSVAAVLIHEAIGDQLTCVFVDHGLLRQGEAEEVVTMFRDNYNIPLIHADEQDLFLGELDGVSDPETKRKIIGRLFIDVFQKHANTIEGAEFLAQGTLYPDVIESVSFSGGPSVTIKSHHNVGGLPEKMGLKLVEPLRELFKDEVRALGRELGLPEKFIGRHPFPGPGLAIRCPGEITREKLDILRKADAVYIDQIRKHGLYDEIWQAFVAILPVRTVGVMGDGRTYDYACALRAVTSVDGMTADYYPFSHEFLGETATRIINEVEGINRVTYDITSKPPGTIEWE</sequence>
<dbReference type="NCBIfam" id="TIGR00884">
    <property type="entry name" value="guaA_Cterm"/>
    <property type="match status" value="1"/>
</dbReference>
<dbReference type="SUPFAM" id="SSF52402">
    <property type="entry name" value="Adenine nucleotide alpha hydrolases-like"/>
    <property type="match status" value="1"/>
</dbReference>
<dbReference type="PROSITE" id="PS51273">
    <property type="entry name" value="GATASE_TYPE_1"/>
    <property type="match status" value="1"/>
</dbReference>
<dbReference type="InterPro" id="IPR029062">
    <property type="entry name" value="Class_I_gatase-like"/>
</dbReference>
<protein>
    <recommendedName>
        <fullName evidence="4 11">GMP synthase [glutamine-hydrolyzing]</fullName>
        <ecNumber evidence="3 11">6.3.5.2</ecNumber>
    </recommendedName>
    <alternativeName>
        <fullName evidence="11">GMP synthetase</fullName>
    </alternativeName>
    <alternativeName>
        <fullName evidence="11">Glutamine amidotransferase</fullName>
    </alternativeName>
</protein>
<evidence type="ECO:0000256" key="1">
    <source>
        <dbReference type="ARBA" id="ARBA00002332"/>
    </source>
</evidence>
<dbReference type="Proteomes" id="UP000308530">
    <property type="component" value="Chromosome"/>
</dbReference>
<dbReference type="InterPro" id="IPR025777">
    <property type="entry name" value="GMPS_ATP_PPase_dom"/>
</dbReference>
<comment type="subunit">
    <text evidence="11">Homodimer.</text>
</comment>
<evidence type="ECO:0000256" key="12">
    <source>
        <dbReference type="PROSITE-ProRule" id="PRU00886"/>
    </source>
</evidence>
<dbReference type="Gene3D" id="3.40.50.620">
    <property type="entry name" value="HUPs"/>
    <property type="match status" value="1"/>
</dbReference>
<dbReference type="SUPFAM" id="SSF54810">
    <property type="entry name" value="GMP synthetase C-terminal dimerisation domain"/>
    <property type="match status" value="1"/>
</dbReference>
<dbReference type="EC" id="6.3.5.2" evidence="3 11"/>
<evidence type="ECO:0000256" key="5">
    <source>
        <dbReference type="ARBA" id="ARBA00022598"/>
    </source>
</evidence>
<dbReference type="InterPro" id="IPR004739">
    <property type="entry name" value="GMP_synth_GATase"/>
</dbReference>
<feature type="domain" description="GMPS ATP-PPase" evidence="13">
    <location>
        <begin position="209"/>
        <end position="401"/>
    </location>
</feature>
<accession>A0ABX6QLM5</accession>
<dbReference type="InterPro" id="IPR022310">
    <property type="entry name" value="NAD/GMP_synthase"/>
</dbReference>
<dbReference type="PANTHER" id="PTHR11922:SF2">
    <property type="entry name" value="GMP SYNTHASE [GLUTAMINE-HYDROLYZING]"/>
    <property type="match status" value="1"/>
</dbReference>
<reference evidence="14 15" key="1">
    <citation type="submission" date="2020-06" db="EMBL/GenBank/DDBJ databases">
        <title>Genome sequence of Rhizobium sp strain ADMK78.</title>
        <authorList>
            <person name="Rahi P."/>
        </authorList>
    </citation>
    <scope>NUCLEOTIDE SEQUENCE [LARGE SCALE GENOMIC DNA]</scope>
    <source>
        <strain evidence="14 15">ADMK78</strain>
    </source>
</reference>
<comment type="catalytic activity">
    <reaction evidence="11">
        <text>XMP + L-glutamine + ATP + H2O = GMP + L-glutamate + AMP + diphosphate + 2 H(+)</text>
        <dbReference type="Rhea" id="RHEA:11680"/>
        <dbReference type="ChEBI" id="CHEBI:15377"/>
        <dbReference type="ChEBI" id="CHEBI:15378"/>
        <dbReference type="ChEBI" id="CHEBI:29985"/>
        <dbReference type="ChEBI" id="CHEBI:30616"/>
        <dbReference type="ChEBI" id="CHEBI:33019"/>
        <dbReference type="ChEBI" id="CHEBI:57464"/>
        <dbReference type="ChEBI" id="CHEBI:58115"/>
        <dbReference type="ChEBI" id="CHEBI:58359"/>
        <dbReference type="ChEBI" id="CHEBI:456215"/>
        <dbReference type="EC" id="6.3.5.2"/>
    </reaction>
</comment>
<dbReference type="NCBIfam" id="NF000848">
    <property type="entry name" value="PRK00074.1"/>
    <property type="match status" value="1"/>
</dbReference>
<dbReference type="HAMAP" id="MF_00344">
    <property type="entry name" value="GMP_synthase"/>
    <property type="match status" value="1"/>
</dbReference>
<comment type="pathway">
    <text evidence="2 11">Purine metabolism; GMP biosynthesis; GMP from XMP (L-Gln route): step 1/1.</text>
</comment>
<dbReference type="Gene3D" id="3.30.300.10">
    <property type="match status" value="1"/>
</dbReference>
<dbReference type="InterPro" id="IPR014729">
    <property type="entry name" value="Rossmann-like_a/b/a_fold"/>
</dbReference>
<evidence type="ECO:0000256" key="6">
    <source>
        <dbReference type="ARBA" id="ARBA00022741"/>
    </source>
</evidence>
<evidence type="ECO:0000256" key="10">
    <source>
        <dbReference type="ARBA" id="ARBA00022962"/>
    </source>
</evidence>
<dbReference type="CDD" id="cd01742">
    <property type="entry name" value="GATase1_GMP_Synthase"/>
    <property type="match status" value="1"/>
</dbReference>
<feature type="active site" evidence="11">
    <location>
        <position position="185"/>
    </location>
</feature>
<gene>
    <name evidence="11 14" type="primary">guaA</name>
    <name evidence="14" type="ORF">FE840_006060</name>
</gene>
<dbReference type="Pfam" id="PF02540">
    <property type="entry name" value="NAD_synthase"/>
    <property type="match status" value="1"/>
</dbReference>
<evidence type="ECO:0000313" key="14">
    <source>
        <dbReference type="EMBL" id="QLF69135.1"/>
    </source>
</evidence>
<proteinExistence type="inferred from homology"/>
<dbReference type="PRINTS" id="PR00096">
    <property type="entry name" value="GATASE"/>
</dbReference>
<dbReference type="CDD" id="cd01997">
    <property type="entry name" value="GMP_synthase_C"/>
    <property type="match status" value="1"/>
</dbReference>
<evidence type="ECO:0000256" key="8">
    <source>
        <dbReference type="ARBA" id="ARBA00022755"/>
    </source>
</evidence>
<evidence type="ECO:0000256" key="4">
    <source>
        <dbReference type="ARBA" id="ARBA00021562"/>
    </source>
</evidence>
<evidence type="ECO:0000256" key="11">
    <source>
        <dbReference type="HAMAP-Rule" id="MF_00344"/>
    </source>
</evidence>
<evidence type="ECO:0000256" key="7">
    <source>
        <dbReference type="ARBA" id="ARBA00022749"/>
    </source>
</evidence>
<feature type="binding site" evidence="12">
    <location>
        <begin position="236"/>
        <end position="242"/>
    </location>
    <ligand>
        <name>ATP</name>
        <dbReference type="ChEBI" id="CHEBI:30616"/>
    </ligand>
</feature>
<feature type="active site" description="Nucleophile" evidence="11">
    <location>
        <position position="87"/>
    </location>
</feature>
<keyword evidence="7 11" id="KW-0332">GMP biosynthesis</keyword>
<keyword evidence="8 11" id="KW-0658">Purine biosynthesis</keyword>